<feature type="domain" description="F-box" evidence="1">
    <location>
        <begin position="4"/>
        <end position="44"/>
    </location>
</feature>
<protein>
    <recommendedName>
        <fullName evidence="1">F-box domain-containing protein</fullName>
    </recommendedName>
</protein>
<dbReference type="Proteomes" id="UP000008810">
    <property type="component" value="Chromosome 4"/>
</dbReference>
<name>A0A2K2CTP5_BRADI</name>
<dbReference type="Gramene" id="PNT65393">
    <property type="protein sequence ID" value="PNT65393"/>
    <property type="gene ID" value="BRADI_4g41641v3"/>
</dbReference>
<organism evidence="2">
    <name type="scientific">Brachypodium distachyon</name>
    <name type="common">Purple false brome</name>
    <name type="synonym">Trachynia distachya</name>
    <dbReference type="NCBI Taxonomy" id="15368"/>
    <lineage>
        <taxon>Eukaryota</taxon>
        <taxon>Viridiplantae</taxon>
        <taxon>Streptophyta</taxon>
        <taxon>Embryophyta</taxon>
        <taxon>Tracheophyta</taxon>
        <taxon>Spermatophyta</taxon>
        <taxon>Magnoliopsida</taxon>
        <taxon>Liliopsida</taxon>
        <taxon>Poales</taxon>
        <taxon>Poaceae</taxon>
        <taxon>BOP clade</taxon>
        <taxon>Pooideae</taxon>
        <taxon>Stipodae</taxon>
        <taxon>Brachypodieae</taxon>
        <taxon>Brachypodium</taxon>
    </lineage>
</organism>
<keyword evidence="4" id="KW-1185">Reference proteome</keyword>
<evidence type="ECO:0000313" key="2">
    <source>
        <dbReference type="EMBL" id="PNT65393.1"/>
    </source>
</evidence>
<dbReference type="SUPFAM" id="SSF81383">
    <property type="entry name" value="F-box domain"/>
    <property type="match status" value="1"/>
</dbReference>
<dbReference type="PANTHER" id="PTHR34591">
    <property type="entry name" value="OS03G0653100 PROTEIN-RELATED"/>
    <property type="match status" value="1"/>
</dbReference>
<dbReference type="Gene3D" id="1.20.1280.50">
    <property type="match status" value="1"/>
</dbReference>
<evidence type="ECO:0000259" key="1">
    <source>
        <dbReference type="SMART" id="SM00256"/>
    </source>
</evidence>
<dbReference type="InterPro" id="IPR036047">
    <property type="entry name" value="F-box-like_dom_sf"/>
</dbReference>
<accession>A0A2K2CTP5</accession>
<dbReference type="EnsemblPlants" id="PNT65393">
    <property type="protein sequence ID" value="PNT65393"/>
    <property type="gene ID" value="BRADI_4g41641v3"/>
</dbReference>
<proteinExistence type="predicted"/>
<dbReference type="PANTHER" id="PTHR34591:SF32">
    <property type="entry name" value="OS03G0653100 PROTEIN"/>
    <property type="match status" value="1"/>
</dbReference>
<reference evidence="2" key="2">
    <citation type="submission" date="2017-06" db="EMBL/GenBank/DDBJ databases">
        <title>WGS assembly of Brachypodium distachyon.</title>
        <authorList>
            <consortium name="The International Brachypodium Initiative"/>
            <person name="Lucas S."/>
            <person name="Harmon-Smith M."/>
            <person name="Lail K."/>
            <person name="Tice H."/>
            <person name="Grimwood J."/>
            <person name="Bruce D."/>
            <person name="Barry K."/>
            <person name="Shu S."/>
            <person name="Lindquist E."/>
            <person name="Wang M."/>
            <person name="Pitluck S."/>
            <person name="Vogel J.P."/>
            <person name="Garvin D.F."/>
            <person name="Mockler T.C."/>
            <person name="Schmutz J."/>
            <person name="Rokhsar D."/>
            <person name="Bevan M.W."/>
        </authorList>
    </citation>
    <scope>NUCLEOTIDE SEQUENCE</scope>
    <source>
        <strain evidence="2">Bd21</strain>
    </source>
</reference>
<gene>
    <name evidence="2" type="ORF">BRADI_4g41641v3</name>
</gene>
<dbReference type="EMBL" id="CM000883">
    <property type="protein sequence ID" value="PNT65393.1"/>
    <property type="molecule type" value="Genomic_DNA"/>
</dbReference>
<evidence type="ECO:0000313" key="4">
    <source>
        <dbReference type="Proteomes" id="UP000008810"/>
    </source>
</evidence>
<dbReference type="AlphaFoldDB" id="A0A2K2CTP5"/>
<reference evidence="2 3" key="1">
    <citation type="journal article" date="2010" name="Nature">
        <title>Genome sequencing and analysis of the model grass Brachypodium distachyon.</title>
        <authorList>
            <consortium name="International Brachypodium Initiative"/>
        </authorList>
    </citation>
    <scope>NUCLEOTIDE SEQUENCE [LARGE SCALE GENOMIC DNA]</scope>
    <source>
        <strain evidence="2 3">Bd21</strain>
    </source>
</reference>
<evidence type="ECO:0000313" key="3">
    <source>
        <dbReference type="EnsemblPlants" id="PNT65393"/>
    </source>
</evidence>
<sequence>MDVLADDLAADVLGRLDPCNLAACRCVCKSWRAAVDAHRLLRKDLLPLSLAGIFADYSSRVRRRRTELDPANPGSEWPPSPFVMSVFSSRTWRWEERSFVKDGMALRSITSVAPFLERVSSRHDAVYWRGHLYVCHIYFIMRINLEDSKYQVWFLDESTHGTHEWTLKHDSDLDLEPLLGNFPWKHGDGPWSVQGHSVNAEATLEKEEKPEWDSDKDDGISIATDADDIIWKGFSISILGFHPYKEIVFLYTSSDRVMAYHLNSSKAEDLISLPLDLFDYDMQMQLGLSFTYTPCWMEINCLRETSVDRALGQL</sequence>
<dbReference type="InterPro" id="IPR001810">
    <property type="entry name" value="F-box_dom"/>
</dbReference>
<dbReference type="Pfam" id="PF00646">
    <property type="entry name" value="F-box"/>
    <property type="match status" value="1"/>
</dbReference>
<dbReference type="InParanoid" id="A0A2K2CTP5"/>
<reference evidence="3" key="3">
    <citation type="submission" date="2018-08" db="UniProtKB">
        <authorList>
            <consortium name="EnsemblPlants"/>
        </authorList>
    </citation>
    <scope>IDENTIFICATION</scope>
    <source>
        <strain evidence="3">cv. Bd21</strain>
    </source>
</reference>
<dbReference type="SMART" id="SM00256">
    <property type="entry name" value="FBOX"/>
    <property type="match status" value="1"/>
</dbReference>
<dbReference type="OrthoDB" id="687490at2759"/>